<dbReference type="EMBL" id="MT142462">
    <property type="protein sequence ID" value="QJA81504.1"/>
    <property type="molecule type" value="Genomic_DNA"/>
</dbReference>
<organism evidence="1">
    <name type="scientific">viral metagenome</name>
    <dbReference type="NCBI Taxonomy" id="1070528"/>
    <lineage>
        <taxon>unclassified sequences</taxon>
        <taxon>metagenomes</taxon>
        <taxon>organismal metagenomes</taxon>
    </lineage>
</organism>
<evidence type="ECO:0000313" key="4">
    <source>
        <dbReference type="EMBL" id="QJH96571.1"/>
    </source>
</evidence>
<proteinExistence type="predicted"/>
<name>A0A6H1ZRI9_9ZZZZ</name>
<protein>
    <submittedName>
        <fullName evidence="1">Uncharacterized protein</fullName>
    </submittedName>
</protein>
<evidence type="ECO:0000313" key="3">
    <source>
        <dbReference type="EMBL" id="QJA81504.1"/>
    </source>
</evidence>
<sequence length="123" mass="14326">MTIDDAIRQVLITKKSVLLKCFDRKNQESMRVRTYQARTRLLLKETADTIGVSNIKVGDLFYVQIYPRESAILYEFDDTGTVVPLDTDKIDFELQRIIHLMQLDGKPQAEIDVFITNWNKEES</sequence>
<evidence type="ECO:0000313" key="1">
    <source>
        <dbReference type="EMBL" id="QJA49820.1"/>
    </source>
</evidence>
<dbReference type="AlphaFoldDB" id="A0A6H1ZRI9"/>
<evidence type="ECO:0000313" key="2">
    <source>
        <dbReference type="EMBL" id="QJA61453.1"/>
    </source>
</evidence>
<dbReference type="EMBL" id="MT144156">
    <property type="protein sequence ID" value="QJA49820.1"/>
    <property type="molecule type" value="Genomic_DNA"/>
</dbReference>
<accession>A0A6H1ZRI9</accession>
<dbReference type="EMBL" id="MT141441">
    <property type="protein sequence ID" value="QJA61453.1"/>
    <property type="molecule type" value="Genomic_DNA"/>
</dbReference>
<reference evidence="1" key="1">
    <citation type="submission" date="2020-03" db="EMBL/GenBank/DDBJ databases">
        <title>The deep terrestrial virosphere.</title>
        <authorList>
            <person name="Holmfeldt K."/>
            <person name="Nilsson E."/>
            <person name="Simone D."/>
            <person name="Lopez-Fernandez M."/>
            <person name="Wu X."/>
            <person name="de Brujin I."/>
            <person name="Lundin D."/>
            <person name="Andersson A."/>
            <person name="Bertilsson S."/>
            <person name="Dopson M."/>
        </authorList>
    </citation>
    <scope>NUCLEOTIDE SEQUENCE</scope>
    <source>
        <strain evidence="3">MM415A00525</strain>
        <strain evidence="2">MM415B00946</strain>
        <strain evidence="1">TM448A01495</strain>
        <strain evidence="4">TM448B00765</strain>
    </source>
</reference>
<dbReference type="EMBL" id="MT144655">
    <property type="protein sequence ID" value="QJH96571.1"/>
    <property type="molecule type" value="Genomic_DNA"/>
</dbReference>
<gene>
    <name evidence="3" type="ORF">MM415A00525_0007</name>
    <name evidence="2" type="ORF">MM415B00946_0046</name>
    <name evidence="1" type="ORF">TM448A01495_0028</name>
    <name evidence="4" type="ORF">TM448B00765_0043</name>
</gene>